<evidence type="ECO:0000313" key="4">
    <source>
        <dbReference type="EMBL" id="HET97876.1"/>
    </source>
</evidence>
<proteinExistence type="predicted"/>
<feature type="domain" description="GAF" evidence="3">
    <location>
        <begin position="238"/>
        <end position="390"/>
    </location>
</feature>
<dbReference type="InterPro" id="IPR003018">
    <property type="entry name" value="GAF"/>
</dbReference>
<feature type="coiled-coil region" evidence="1">
    <location>
        <begin position="177"/>
        <end position="204"/>
    </location>
</feature>
<keyword evidence="2" id="KW-0472">Membrane</keyword>
<dbReference type="InterPro" id="IPR029016">
    <property type="entry name" value="GAF-like_dom_sf"/>
</dbReference>
<comment type="caution">
    <text evidence="4">The sequence shown here is derived from an EMBL/GenBank/DDBJ whole genome shotgun (WGS) entry which is preliminary data.</text>
</comment>
<name>A0A7C2XNR4_9BACT</name>
<evidence type="ECO:0000256" key="2">
    <source>
        <dbReference type="SAM" id="Phobius"/>
    </source>
</evidence>
<sequence>MSPDLPTAPRFSYSRVIIALVALMLASLTLIDLMVLKQQRQNLLRNIKVQAAVELEQAATFMTEPLLRYRFADIEQFIHQWGINNIEVVHFEAITPQGHLLTEFKRPVTSPHRLRLEKAIEVSGRHLLTLRLEKDYAHTVEILAQLRNRLLLASLFISAALGISLWFIFRLLAIRPLEQEITRRRAAEAELAELNRTLEERVRARTREIAKLLDLEIYLREIMGTVSDINGLLLTSPDLEILLNQACARFVRHGQYRFCWLGLLDRGAIGTVYHSGTRNPSSAAQAPLSTPPYDLNDRRSPFHLHPAARCGRENKIVIEKSSRYPRELPPWQDSRVITDFQQVIALPLRPESGQPPLGVLAVYTWRPEGFEPEEIAMLEELSGDLGFAIASFRRREELNRLTAERNANYEETILTFVKMIEQRDTYTAGH</sequence>
<feature type="non-terminal residue" evidence="4">
    <location>
        <position position="430"/>
    </location>
</feature>
<feature type="transmembrane region" description="Helical" evidence="2">
    <location>
        <begin position="12"/>
        <end position="36"/>
    </location>
</feature>
<feature type="transmembrane region" description="Helical" evidence="2">
    <location>
        <begin position="150"/>
        <end position="169"/>
    </location>
</feature>
<dbReference type="Pfam" id="PF13185">
    <property type="entry name" value="GAF_2"/>
    <property type="match status" value="1"/>
</dbReference>
<keyword evidence="2" id="KW-0812">Transmembrane</keyword>
<dbReference type="AlphaFoldDB" id="A0A7C2XNR4"/>
<dbReference type="EMBL" id="DSDS01000096">
    <property type="protein sequence ID" value="HET97876.1"/>
    <property type="molecule type" value="Genomic_DNA"/>
</dbReference>
<dbReference type="Gene3D" id="3.30.450.40">
    <property type="match status" value="1"/>
</dbReference>
<keyword evidence="1" id="KW-0175">Coiled coil</keyword>
<evidence type="ECO:0000256" key="1">
    <source>
        <dbReference type="SAM" id="Coils"/>
    </source>
</evidence>
<reference evidence="4" key="1">
    <citation type="journal article" date="2020" name="mSystems">
        <title>Genome- and Community-Level Interaction Insights into Carbon Utilization and Element Cycling Functions of Hydrothermarchaeota in Hydrothermal Sediment.</title>
        <authorList>
            <person name="Zhou Z."/>
            <person name="Liu Y."/>
            <person name="Xu W."/>
            <person name="Pan J."/>
            <person name="Luo Z.H."/>
            <person name="Li M."/>
        </authorList>
    </citation>
    <scope>NUCLEOTIDE SEQUENCE [LARGE SCALE GENOMIC DNA]</scope>
    <source>
        <strain evidence="4">SpSt-1224</strain>
    </source>
</reference>
<gene>
    <name evidence="4" type="ORF">ENN98_04150</name>
</gene>
<organism evidence="4">
    <name type="scientific">Desulfurivibrio alkaliphilus</name>
    <dbReference type="NCBI Taxonomy" id="427923"/>
    <lineage>
        <taxon>Bacteria</taxon>
        <taxon>Pseudomonadati</taxon>
        <taxon>Thermodesulfobacteriota</taxon>
        <taxon>Desulfobulbia</taxon>
        <taxon>Desulfobulbales</taxon>
        <taxon>Desulfobulbaceae</taxon>
        <taxon>Desulfurivibrio</taxon>
    </lineage>
</organism>
<dbReference type="SUPFAM" id="SSF55781">
    <property type="entry name" value="GAF domain-like"/>
    <property type="match status" value="1"/>
</dbReference>
<evidence type="ECO:0000259" key="3">
    <source>
        <dbReference type="Pfam" id="PF13185"/>
    </source>
</evidence>
<accession>A0A7C2XNR4</accession>
<keyword evidence="2" id="KW-1133">Transmembrane helix</keyword>
<dbReference type="Proteomes" id="UP000885986">
    <property type="component" value="Unassembled WGS sequence"/>
</dbReference>
<protein>
    <submittedName>
        <fullName evidence="4">GAF domain-containing protein</fullName>
    </submittedName>
</protein>